<keyword evidence="3" id="KW-0378">Hydrolase</keyword>
<organism evidence="10 11">
    <name type="scientific">Pelobacter propionicus (strain DSM 2379 / NBRC 103807 / OttBd1)</name>
    <dbReference type="NCBI Taxonomy" id="338966"/>
    <lineage>
        <taxon>Bacteria</taxon>
        <taxon>Pseudomonadati</taxon>
        <taxon>Thermodesulfobacteriota</taxon>
        <taxon>Desulfuromonadia</taxon>
        <taxon>Desulfuromonadales</taxon>
        <taxon>Desulfuromonadaceae</taxon>
        <taxon>Pelobacter</taxon>
    </lineage>
</organism>
<keyword evidence="7" id="KW-0275">Fatty acid biosynthesis</keyword>
<dbReference type="Proteomes" id="UP000006732">
    <property type="component" value="Chromosome"/>
</dbReference>
<dbReference type="KEGG" id="ppd:Ppro_3236"/>
<comment type="similarity">
    <text evidence="1">Belongs to the acyl-ACP thioesterase family.</text>
</comment>
<evidence type="ECO:0000259" key="8">
    <source>
        <dbReference type="Pfam" id="PF01643"/>
    </source>
</evidence>
<feature type="domain" description="Acyl-ACP thioesterase-like C-terminal" evidence="9">
    <location>
        <begin position="164"/>
        <end position="254"/>
    </location>
</feature>
<dbReference type="STRING" id="338966.Ppro_3236"/>
<dbReference type="PANTHER" id="PTHR31727">
    <property type="entry name" value="OLEOYL-ACYL CARRIER PROTEIN THIOESTERASE 1, CHLOROPLASTIC"/>
    <property type="match status" value="1"/>
</dbReference>
<accession>A1AU09</accession>
<keyword evidence="4" id="KW-0276">Fatty acid metabolism</keyword>
<sequence length="255" mass="28534">MNSRQQAPGTAIFEREFPVLFHELDFNGTLGPVTLLNLMQTTASMHTLELGVSAGDLKPRGFTWVISRIHLVINRNPRAREVVHLRTWPSLREGIFTCREFQLFDGGGEPLGRASSSWAMIGIETRRPVRLEGNLPPYPLLEQRAVEDGFAPLPQFPGPTVPELTFRVLRANLDLNHHVNNTVFAGWALESVPDEIAAGSLTELEISFRAEVLYGETVVSRCAVLEPGATSCCLHQIVNQRDGKELARLRTRWRC</sequence>
<dbReference type="AlphaFoldDB" id="A1AU09"/>
<dbReference type="OrthoDB" id="9801517at2"/>
<dbReference type="Gene3D" id="3.10.129.10">
    <property type="entry name" value="Hotdog Thioesterase"/>
    <property type="match status" value="1"/>
</dbReference>
<dbReference type="GO" id="GO:0016297">
    <property type="term" value="F:fatty acyl-[ACP] hydrolase activity"/>
    <property type="evidence" value="ECO:0007669"/>
    <property type="project" value="InterPro"/>
</dbReference>
<evidence type="ECO:0000256" key="2">
    <source>
        <dbReference type="ARBA" id="ARBA00022516"/>
    </source>
</evidence>
<evidence type="ECO:0000256" key="1">
    <source>
        <dbReference type="ARBA" id="ARBA00006500"/>
    </source>
</evidence>
<dbReference type="RefSeq" id="WP_011737047.1">
    <property type="nucleotide sequence ID" value="NC_008609.1"/>
</dbReference>
<feature type="domain" description="Acyl-ACP thioesterase N-terminal hotdog" evidence="8">
    <location>
        <begin position="12"/>
        <end position="132"/>
    </location>
</feature>
<dbReference type="HOGENOM" id="CLU_045466_2_0_7"/>
<dbReference type="eggNOG" id="COG3884">
    <property type="taxonomic scope" value="Bacteria"/>
</dbReference>
<dbReference type="PANTHER" id="PTHR31727:SF6">
    <property type="entry name" value="OLEOYL-ACYL CARRIER PROTEIN THIOESTERASE 1, CHLOROPLASTIC"/>
    <property type="match status" value="1"/>
</dbReference>
<evidence type="ECO:0000313" key="10">
    <source>
        <dbReference type="EMBL" id="ABL00830.1"/>
    </source>
</evidence>
<dbReference type="InterPro" id="IPR045023">
    <property type="entry name" value="FATA/B"/>
</dbReference>
<reference evidence="10 11" key="1">
    <citation type="submission" date="2006-10" db="EMBL/GenBank/DDBJ databases">
        <title>Complete sequence of chromosome of Pelobacter propionicus DSM 2379.</title>
        <authorList>
            <consortium name="US DOE Joint Genome Institute"/>
            <person name="Copeland A."/>
            <person name="Lucas S."/>
            <person name="Lapidus A."/>
            <person name="Barry K."/>
            <person name="Detter J.C."/>
            <person name="Glavina del Rio T."/>
            <person name="Hammon N."/>
            <person name="Israni S."/>
            <person name="Dalin E."/>
            <person name="Tice H."/>
            <person name="Pitluck S."/>
            <person name="Saunders E."/>
            <person name="Brettin T."/>
            <person name="Bruce D."/>
            <person name="Han C."/>
            <person name="Tapia R."/>
            <person name="Schmutz J."/>
            <person name="Larimer F."/>
            <person name="Land M."/>
            <person name="Hauser L."/>
            <person name="Kyrpides N."/>
            <person name="Kim E."/>
            <person name="Lovley D."/>
            <person name="Richardson P."/>
        </authorList>
    </citation>
    <scope>NUCLEOTIDE SEQUENCE [LARGE SCALE GENOMIC DNA]</scope>
    <source>
        <strain evidence="11">DSM 2379 / NBRC 103807 / OttBd1</strain>
    </source>
</reference>
<protein>
    <submittedName>
        <fullName evidence="10">Acyl-ACP thioesterase</fullName>
    </submittedName>
</protein>
<evidence type="ECO:0000256" key="4">
    <source>
        <dbReference type="ARBA" id="ARBA00022832"/>
    </source>
</evidence>
<evidence type="ECO:0000256" key="6">
    <source>
        <dbReference type="ARBA" id="ARBA00023098"/>
    </source>
</evidence>
<dbReference type="SUPFAM" id="SSF54637">
    <property type="entry name" value="Thioesterase/thiol ester dehydrase-isomerase"/>
    <property type="match status" value="2"/>
</dbReference>
<evidence type="ECO:0000256" key="5">
    <source>
        <dbReference type="ARBA" id="ARBA00022946"/>
    </source>
</evidence>
<dbReference type="EMBL" id="CP000482">
    <property type="protein sequence ID" value="ABL00830.1"/>
    <property type="molecule type" value="Genomic_DNA"/>
</dbReference>
<gene>
    <name evidence="10" type="ordered locus">Ppro_3236</name>
</gene>
<evidence type="ECO:0000256" key="7">
    <source>
        <dbReference type="ARBA" id="ARBA00023160"/>
    </source>
</evidence>
<keyword evidence="5" id="KW-0809">Transit peptide</keyword>
<name>A1AU09_PELPD</name>
<dbReference type="GO" id="GO:0000036">
    <property type="term" value="F:acyl carrier activity"/>
    <property type="evidence" value="ECO:0007669"/>
    <property type="project" value="TreeGrafter"/>
</dbReference>
<dbReference type="InterPro" id="IPR002864">
    <property type="entry name" value="Acyl-ACP_thioesterase_NHD"/>
</dbReference>
<dbReference type="Pfam" id="PF01643">
    <property type="entry name" value="Acyl-ACP_TE"/>
    <property type="match status" value="1"/>
</dbReference>
<evidence type="ECO:0000256" key="3">
    <source>
        <dbReference type="ARBA" id="ARBA00022801"/>
    </source>
</evidence>
<evidence type="ECO:0000259" key="9">
    <source>
        <dbReference type="Pfam" id="PF20791"/>
    </source>
</evidence>
<evidence type="ECO:0000313" key="11">
    <source>
        <dbReference type="Proteomes" id="UP000006732"/>
    </source>
</evidence>
<keyword evidence="2" id="KW-0444">Lipid biosynthesis</keyword>
<dbReference type="InterPro" id="IPR029069">
    <property type="entry name" value="HotDog_dom_sf"/>
</dbReference>
<keyword evidence="11" id="KW-1185">Reference proteome</keyword>
<keyword evidence="6" id="KW-0443">Lipid metabolism</keyword>
<dbReference type="Pfam" id="PF20791">
    <property type="entry name" value="Acyl-ACP_TE_C"/>
    <property type="match status" value="1"/>
</dbReference>
<dbReference type="CDD" id="cd00586">
    <property type="entry name" value="4HBT"/>
    <property type="match status" value="2"/>
</dbReference>
<proteinExistence type="inferred from homology"/>
<dbReference type="InterPro" id="IPR049427">
    <property type="entry name" value="Acyl-ACP_TE_C"/>
</dbReference>